<comment type="similarity">
    <text evidence="13 14">In the central section; belongs to the AAA ATPase family.</text>
</comment>
<dbReference type="Proteomes" id="UP000526184">
    <property type="component" value="Unassembled WGS sequence"/>
</dbReference>
<dbReference type="NCBIfam" id="TIGR01241">
    <property type="entry name" value="FtsH_fam"/>
    <property type="match status" value="1"/>
</dbReference>
<dbReference type="FunFam" id="3.40.50.300:FF:000001">
    <property type="entry name" value="ATP-dependent zinc metalloprotease FtsH"/>
    <property type="match status" value="1"/>
</dbReference>
<keyword evidence="16" id="KW-0175">Coiled coil</keyword>
<feature type="region of interest" description="Disordered" evidence="17">
    <location>
        <begin position="1"/>
        <end position="40"/>
    </location>
</feature>
<feature type="binding site" evidence="14">
    <location>
        <begin position="271"/>
        <end position="278"/>
    </location>
    <ligand>
        <name>ATP</name>
        <dbReference type="ChEBI" id="CHEBI:30616"/>
    </ligand>
</feature>
<dbReference type="InterPro" id="IPR003593">
    <property type="entry name" value="AAA+_ATPase"/>
</dbReference>
<keyword evidence="12 14" id="KW-0472">Membrane</keyword>
<dbReference type="AlphaFoldDB" id="A0A7Z0PER9"/>
<protein>
    <recommendedName>
        <fullName evidence="14">ATP-dependent zinc metalloprotease FtsH</fullName>
        <ecNumber evidence="14">3.4.24.-</ecNumber>
    </recommendedName>
</protein>
<dbReference type="InterPro" id="IPR011546">
    <property type="entry name" value="Pept_M41_FtsH_extracell"/>
</dbReference>
<dbReference type="RefSeq" id="WP_067320207.1">
    <property type="nucleotide sequence ID" value="NZ_CBCRWS010000003.1"/>
</dbReference>
<sequence length="684" mass="76457">MEDKNIKDDELIDDENQNQEEHQEKEKDKKEEIPKKPKKKVYISDDENAEEIKRRIDSLKNKNNNVVFRIKPSIFFFIILVMISLLYYLYGNKATLFEEKREVSYTQFVNKVKQGEITEIREGDETLTGIKKVAGKVEVFETNKLTNRLGQDTNLMDVVRDKNVNVIVLGTPISTVLTRALFSFAPILMLLFLMYFINKRMMGGSGGGMGNPFNIGKGKGKLSERPNVKFSDVAGLTEEKEELREIVEFLKNPSRFEKAGARVPKGVLLLGEPGTGKTLLAKAVAGESEAAFFPISGSEFIELYVGVGASRVRELFKDAKKESPAIIFIDEIDAVGRKRGQNKNGGGGNEEREQTLNQLLVEMDGFETDQRIIVMAATNRADVLDPALLRGGRFDRRIEVSRPDVKGRIEILKVHSRNKKLSNDVKLEDIAKITPGFVGADLENLLNEAAILAARKNNEVITMEDLDEAVDKVGMGLGQKSKIISKRDKEMLAYHEGGHALVASLIPFASKVHKVTIIPRGDAGGYMMPLPEETLGKTREQILAEIKVLFAGRAAEELMMDDIATGAYSDIKRATELAKLLISSVGMSELGPINYEHSDNGFMLSSDMSNETAREIDLEVRKLLKEKYSETLNLLRDNKDKLENIAKLLKEKETVTGSEIRAIVSGLSVDEVLNLNDEDLEKYY</sequence>
<dbReference type="EC" id="3.4.24.-" evidence="14"/>
<feature type="active site" evidence="14">
    <location>
        <position position="496"/>
    </location>
</feature>
<comment type="similarity">
    <text evidence="15">Belongs to the AAA ATPase family.</text>
</comment>
<dbReference type="GO" id="GO:0005886">
    <property type="term" value="C:plasma membrane"/>
    <property type="evidence" value="ECO:0007669"/>
    <property type="project" value="UniProtKB-SubCell"/>
</dbReference>
<comment type="subunit">
    <text evidence="14">Homohexamer.</text>
</comment>
<evidence type="ECO:0000256" key="9">
    <source>
        <dbReference type="ARBA" id="ARBA00022840"/>
    </source>
</evidence>
<evidence type="ECO:0000256" key="4">
    <source>
        <dbReference type="ARBA" id="ARBA00022692"/>
    </source>
</evidence>
<dbReference type="Pfam" id="PF00004">
    <property type="entry name" value="AAA"/>
    <property type="match status" value="1"/>
</dbReference>
<feature type="domain" description="AAA+ ATPase" evidence="18">
    <location>
        <begin position="263"/>
        <end position="404"/>
    </location>
</feature>
<dbReference type="FunFam" id="1.10.8.60:FF:000001">
    <property type="entry name" value="ATP-dependent zinc metalloprotease FtsH"/>
    <property type="match status" value="1"/>
</dbReference>
<keyword evidence="4 14" id="KW-0812">Transmembrane</keyword>
<dbReference type="PANTHER" id="PTHR23076:SF113">
    <property type="entry name" value="ATP-DEPENDENT ZINC METALLOPROTEASE FTSH 1, CHLOROPLASTIC-RELATED"/>
    <property type="match status" value="1"/>
</dbReference>
<evidence type="ECO:0000256" key="7">
    <source>
        <dbReference type="ARBA" id="ARBA00022801"/>
    </source>
</evidence>
<feature type="transmembrane region" description="Helical" evidence="14">
    <location>
        <begin position="70"/>
        <end position="90"/>
    </location>
</feature>
<keyword evidence="5 14" id="KW-0479">Metal-binding</keyword>
<dbReference type="Gene3D" id="3.40.50.300">
    <property type="entry name" value="P-loop containing nucleotide triphosphate hydrolases"/>
    <property type="match status" value="1"/>
</dbReference>
<keyword evidence="14" id="KW-1003">Cell membrane</keyword>
<reference evidence="19 20" key="1">
    <citation type="submission" date="2020-05" db="EMBL/GenBank/DDBJ databases">
        <title>Streptobacillus felis strain LHL191014123.</title>
        <authorList>
            <person name="Fawzy A."/>
            <person name="Rau J."/>
            <person name="Risse K."/>
            <person name="Schauerte N."/>
            <person name="Geiger C."/>
            <person name="Blom J."/>
            <person name="Imirzalioglu C."/>
            <person name="Falgenhauer J."/>
            <person name="Bach A."/>
            <person name="Herden C."/>
            <person name="Eisenberg T."/>
        </authorList>
    </citation>
    <scope>NUCLEOTIDE SEQUENCE [LARGE SCALE GENOMIC DNA]</scope>
    <source>
        <strain evidence="19 20">LHL191014123</strain>
    </source>
</reference>
<dbReference type="GO" id="GO:0004222">
    <property type="term" value="F:metalloendopeptidase activity"/>
    <property type="evidence" value="ECO:0007669"/>
    <property type="project" value="InterPro"/>
</dbReference>
<evidence type="ECO:0000256" key="11">
    <source>
        <dbReference type="ARBA" id="ARBA00023049"/>
    </source>
</evidence>
<comment type="subcellular location">
    <subcellularLocation>
        <location evidence="14">Cell membrane</location>
        <topology evidence="14">Multi-pass membrane protein</topology>
        <orientation evidence="14">Cytoplasmic side</orientation>
    </subcellularLocation>
    <subcellularLocation>
        <location evidence="1">Membrane</location>
    </subcellularLocation>
</comment>
<feature type="binding site" evidence="14">
    <location>
        <position position="499"/>
    </location>
    <ligand>
        <name>Zn(2+)</name>
        <dbReference type="ChEBI" id="CHEBI:29105"/>
        <note>catalytic</note>
    </ligand>
</feature>
<keyword evidence="11 14" id="KW-0482">Metalloprotease</keyword>
<dbReference type="SUPFAM" id="SSF52540">
    <property type="entry name" value="P-loop containing nucleoside triphosphate hydrolases"/>
    <property type="match status" value="1"/>
</dbReference>
<keyword evidence="6 14" id="KW-0547">Nucleotide-binding</keyword>
<evidence type="ECO:0000256" key="5">
    <source>
        <dbReference type="ARBA" id="ARBA00022723"/>
    </source>
</evidence>
<evidence type="ECO:0000256" key="3">
    <source>
        <dbReference type="ARBA" id="ARBA00022670"/>
    </source>
</evidence>
<dbReference type="SMART" id="SM00382">
    <property type="entry name" value="AAA"/>
    <property type="match status" value="1"/>
</dbReference>
<comment type="similarity">
    <text evidence="2 14">In the C-terminal section; belongs to the peptidase M41 family.</text>
</comment>
<dbReference type="CDD" id="cd19501">
    <property type="entry name" value="RecA-like_FtsH"/>
    <property type="match status" value="1"/>
</dbReference>
<evidence type="ECO:0000256" key="6">
    <source>
        <dbReference type="ARBA" id="ARBA00022741"/>
    </source>
</evidence>
<dbReference type="PROSITE" id="PS00674">
    <property type="entry name" value="AAA"/>
    <property type="match status" value="1"/>
</dbReference>
<dbReference type="GO" id="GO:0016887">
    <property type="term" value="F:ATP hydrolysis activity"/>
    <property type="evidence" value="ECO:0007669"/>
    <property type="project" value="UniProtKB-UniRule"/>
</dbReference>
<dbReference type="GO" id="GO:0030163">
    <property type="term" value="P:protein catabolic process"/>
    <property type="evidence" value="ECO:0007669"/>
    <property type="project" value="UniProtKB-UniRule"/>
</dbReference>
<evidence type="ECO:0000259" key="18">
    <source>
        <dbReference type="SMART" id="SM00382"/>
    </source>
</evidence>
<feature type="binding site" evidence="14">
    <location>
        <position position="495"/>
    </location>
    <ligand>
        <name>Zn(2+)</name>
        <dbReference type="ChEBI" id="CHEBI:29105"/>
        <note>catalytic</note>
    </ligand>
</feature>
<dbReference type="PANTHER" id="PTHR23076">
    <property type="entry name" value="METALLOPROTEASE M41 FTSH"/>
    <property type="match status" value="1"/>
</dbReference>
<dbReference type="InterPro" id="IPR005936">
    <property type="entry name" value="FtsH"/>
</dbReference>
<evidence type="ECO:0000256" key="17">
    <source>
        <dbReference type="SAM" id="MobiDB-lite"/>
    </source>
</evidence>
<dbReference type="Pfam" id="PF01434">
    <property type="entry name" value="Peptidase_M41"/>
    <property type="match status" value="1"/>
</dbReference>
<evidence type="ECO:0000256" key="1">
    <source>
        <dbReference type="ARBA" id="ARBA00004370"/>
    </source>
</evidence>
<dbReference type="InterPro" id="IPR003959">
    <property type="entry name" value="ATPase_AAA_core"/>
</dbReference>
<dbReference type="InterPro" id="IPR003960">
    <property type="entry name" value="ATPase_AAA_CS"/>
</dbReference>
<keyword evidence="3 14" id="KW-0645">Protease</keyword>
<evidence type="ECO:0000256" key="15">
    <source>
        <dbReference type="RuleBase" id="RU003651"/>
    </source>
</evidence>
<keyword evidence="7 14" id="KW-0378">Hydrolase</keyword>
<proteinExistence type="inferred from homology"/>
<evidence type="ECO:0000256" key="13">
    <source>
        <dbReference type="ARBA" id="ARBA00061570"/>
    </source>
</evidence>
<comment type="cofactor">
    <cofactor evidence="14">
        <name>Zn(2+)</name>
        <dbReference type="ChEBI" id="CHEBI:29105"/>
    </cofactor>
    <text evidence="14">Binds 1 zinc ion per subunit.</text>
</comment>
<comment type="function">
    <text evidence="14">Acts as a processive, ATP-dependent zinc metallopeptidase for both cytoplasmic and membrane proteins. Plays a role in the quality control of integral membrane proteins.</text>
</comment>
<dbReference type="GO" id="GO:0006508">
    <property type="term" value="P:proteolysis"/>
    <property type="evidence" value="ECO:0007669"/>
    <property type="project" value="UniProtKB-KW"/>
</dbReference>
<dbReference type="Pfam" id="PF06480">
    <property type="entry name" value="FtsH_ext"/>
    <property type="match status" value="1"/>
</dbReference>
<dbReference type="GO" id="GO:0008270">
    <property type="term" value="F:zinc ion binding"/>
    <property type="evidence" value="ECO:0007669"/>
    <property type="project" value="UniProtKB-UniRule"/>
</dbReference>
<feature type="compositionally biased region" description="Basic and acidic residues" evidence="17">
    <location>
        <begin position="19"/>
        <end position="35"/>
    </location>
</feature>
<dbReference type="SUPFAM" id="SSF140990">
    <property type="entry name" value="FtsH protease domain-like"/>
    <property type="match status" value="1"/>
</dbReference>
<evidence type="ECO:0000256" key="14">
    <source>
        <dbReference type="HAMAP-Rule" id="MF_01458"/>
    </source>
</evidence>
<feature type="transmembrane region" description="Helical" evidence="14">
    <location>
        <begin position="176"/>
        <end position="197"/>
    </location>
</feature>
<keyword evidence="10 14" id="KW-1133">Transmembrane helix</keyword>
<dbReference type="InterPro" id="IPR037219">
    <property type="entry name" value="Peptidase_M41-like"/>
</dbReference>
<dbReference type="Pfam" id="PF17862">
    <property type="entry name" value="AAA_lid_3"/>
    <property type="match status" value="1"/>
</dbReference>
<comment type="caution">
    <text evidence="19">The sequence shown here is derived from an EMBL/GenBank/DDBJ whole genome shotgun (WGS) entry which is preliminary data.</text>
</comment>
<evidence type="ECO:0000313" key="19">
    <source>
        <dbReference type="EMBL" id="NYV27421.1"/>
    </source>
</evidence>
<keyword evidence="9 14" id="KW-0067">ATP-binding</keyword>
<feature type="coiled-coil region" evidence="16">
    <location>
        <begin position="625"/>
        <end position="652"/>
    </location>
</feature>
<dbReference type="OrthoDB" id="9809379at2"/>
<dbReference type="GO" id="GO:0005524">
    <property type="term" value="F:ATP binding"/>
    <property type="evidence" value="ECO:0007669"/>
    <property type="project" value="UniProtKB-UniRule"/>
</dbReference>
<dbReference type="HAMAP" id="MF_01458">
    <property type="entry name" value="FtsH"/>
    <property type="match status" value="1"/>
</dbReference>
<gene>
    <name evidence="19" type="primary">hflB</name>
    <name evidence="14" type="synonym">ftsH</name>
    <name evidence="19" type="ORF">HP397_01085</name>
</gene>
<dbReference type="EMBL" id="JABMKT010000003">
    <property type="protein sequence ID" value="NYV27421.1"/>
    <property type="molecule type" value="Genomic_DNA"/>
</dbReference>
<dbReference type="Gene3D" id="1.20.58.760">
    <property type="entry name" value="Peptidase M41"/>
    <property type="match status" value="1"/>
</dbReference>
<evidence type="ECO:0000256" key="8">
    <source>
        <dbReference type="ARBA" id="ARBA00022833"/>
    </source>
</evidence>
<dbReference type="InterPro" id="IPR000642">
    <property type="entry name" value="Peptidase_M41"/>
</dbReference>
<dbReference type="GO" id="GO:0004176">
    <property type="term" value="F:ATP-dependent peptidase activity"/>
    <property type="evidence" value="ECO:0007669"/>
    <property type="project" value="InterPro"/>
</dbReference>
<dbReference type="FunFam" id="1.20.58.760:FF:000001">
    <property type="entry name" value="ATP-dependent zinc metalloprotease FtsH"/>
    <property type="match status" value="1"/>
</dbReference>
<evidence type="ECO:0000256" key="10">
    <source>
        <dbReference type="ARBA" id="ARBA00022989"/>
    </source>
</evidence>
<dbReference type="InterPro" id="IPR041569">
    <property type="entry name" value="AAA_lid_3"/>
</dbReference>
<dbReference type="Gene3D" id="1.10.8.60">
    <property type="match status" value="1"/>
</dbReference>
<dbReference type="Gene3D" id="3.30.720.210">
    <property type="match status" value="1"/>
</dbReference>
<evidence type="ECO:0000313" key="20">
    <source>
        <dbReference type="Proteomes" id="UP000526184"/>
    </source>
</evidence>
<keyword evidence="8 14" id="KW-0862">Zinc</keyword>
<evidence type="ECO:0000256" key="2">
    <source>
        <dbReference type="ARBA" id="ARBA00010044"/>
    </source>
</evidence>
<name>A0A7Z0PER9_9FUSO</name>
<evidence type="ECO:0000256" key="16">
    <source>
        <dbReference type="SAM" id="Coils"/>
    </source>
</evidence>
<feature type="binding site" evidence="14">
    <location>
        <position position="570"/>
    </location>
    <ligand>
        <name>Zn(2+)</name>
        <dbReference type="ChEBI" id="CHEBI:29105"/>
        <note>catalytic</note>
    </ligand>
</feature>
<evidence type="ECO:0000256" key="12">
    <source>
        <dbReference type="ARBA" id="ARBA00023136"/>
    </source>
</evidence>
<accession>A0A7Z0PER9</accession>
<dbReference type="InterPro" id="IPR027417">
    <property type="entry name" value="P-loop_NTPase"/>
</dbReference>
<keyword evidence="20" id="KW-1185">Reference proteome</keyword>
<organism evidence="19 20">
    <name type="scientific">Streptobacillus felis</name>
    <dbReference type="NCBI Taxonomy" id="1384509"/>
    <lineage>
        <taxon>Bacteria</taxon>
        <taxon>Fusobacteriati</taxon>
        <taxon>Fusobacteriota</taxon>
        <taxon>Fusobacteriia</taxon>
        <taxon>Fusobacteriales</taxon>
        <taxon>Leptotrichiaceae</taxon>
        <taxon>Streptobacillus</taxon>
    </lineage>
</organism>